<dbReference type="InterPro" id="IPR008278">
    <property type="entry name" value="4-PPantetheinyl_Trfase_dom"/>
</dbReference>
<evidence type="ECO:0000256" key="2">
    <source>
        <dbReference type="ARBA" id="ARBA00022679"/>
    </source>
</evidence>
<dbReference type="Proteomes" id="UP001060150">
    <property type="component" value="Chromosome"/>
</dbReference>
<dbReference type="Pfam" id="PF01648">
    <property type="entry name" value="ACPS"/>
    <property type="match status" value="1"/>
</dbReference>
<dbReference type="SUPFAM" id="SSF56214">
    <property type="entry name" value="4'-phosphopantetheinyl transferase"/>
    <property type="match status" value="2"/>
</dbReference>
<dbReference type="InterPro" id="IPR050559">
    <property type="entry name" value="P-Pant_transferase_sf"/>
</dbReference>
<keyword evidence="2 5" id="KW-0808">Transferase</keyword>
<feature type="region of interest" description="Disordered" evidence="3">
    <location>
        <begin position="1"/>
        <end position="49"/>
    </location>
</feature>
<feature type="domain" description="4'-phosphopantetheinyl transferase" evidence="4">
    <location>
        <begin position="163"/>
        <end position="225"/>
    </location>
</feature>
<keyword evidence="6" id="KW-1185">Reference proteome</keyword>
<dbReference type="RefSeq" id="WP_079047279.1">
    <property type="nucleotide sequence ID" value="NZ_CP102332.1"/>
</dbReference>
<dbReference type="PANTHER" id="PTHR12215">
    <property type="entry name" value="PHOSPHOPANTETHEINE TRANSFERASE"/>
    <property type="match status" value="1"/>
</dbReference>
<protein>
    <submittedName>
        <fullName evidence="5">4'-phosphopantetheinyl transferase superfamily protein</fullName>
    </submittedName>
</protein>
<dbReference type="EMBL" id="CP102332">
    <property type="protein sequence ID" value="UUS33394.1"/>
    <property type="molecule type" value="Genomic_DNA"/>
</dbReference>
<organism evidence="5 6">
    <name type="scientific">Streptomyces changanensis</name>
    <dbReference type="NCBI Taxonomy" id="2964669"/>
    <lineage>
        <taxon>Bacteria</taxon>
        <taxon>Bacillati</taxon>
        <taxon>Actinomycetota</taxon>
        <taxon>Actinomycetes</taxon>
        <taxon>Kitasatosporales</taxon>
        <taxon>Streptomycetaceae</taxon>
        <taxon>Streptomyces</taxon>
    </lineage>
</organism>
<gene>
    <name evidence="5" type="ORF">NRO40_22995</name>
</gene>
<evidence type="ECO:0000256" key="3">
    <source>
        <dbReference type="SAM" id="MobiDB-lite"/>
    </source>
</evidence>
<dbReference type="PANTHER" id="PTHR12215:SF10">
    <property type="entry name" value="L-AMINOADIPATE-SEMIALDEHYDE DEHYDROGENASE-PHOSPHOPANTETHEINYL TRANSFERASE"/>
    <property type="match status" value="1"/>
</dbReference>
<evidence type="ECO:0000259" key="4">
    <source>
        <dbReference type="Pfam" id="PF01648"/>
    </source>
</evidence>
<evidence type="ECO:0000256" key="1">
    <source>
        <dbReference type="ARBA" id="ARBA00010990"/>
    </source>
</evidence>
<comment type="similarity">
    <text evidence="1">Belongs to the P-Pant transferase superfamily. Gsp/Sfp/HetI/AcpT family.</text>
</comment>
<sequence length="291" mass="30024">MTQSLPVGAAGGPPGPHDTDAGGTGGVGTDGPLHRQGRRDPARPVGPTRPVDAVDVWTLWIPDHAAAAAARAGILDAEETRRAAGFQDPAARTRFVTSHVGLRVLLGDRLGTAPQDVVLVRERCGMPGCEEPHGRPAVADHPGVHFSLSHAGDVALYALAASPVGADVESRDLVGDGLERLARRLHPDERRALDALPPAARRDALLGCWVRKEAFLKGIGTGLPGGVGAHHVGLAAALAPPWAPSGPDGWALLDVPAPAGCQAAVALRREGTAGRLPTMRTSRLLLAPPPD</sequence>
<proteinExistence type="inferred from homology"/>
<reference evidence="5" key="1">
    <citation type="submission" date="2022-08" db="EMBL/GenBank/DDBJ databases">
        <title>Streptomyces changanensis sp. nov., an actinomycete isolated from soil.</title>
        <authorList>
            <person name="Wu H."/>
            <person name="Han L."/>
        </authorList>
    </citation>
    <scope>NUCLEOTIDE SEQUENCE</scope>
    <source>
        <strain evidence="5">HL-66</strain>
    </source>
</reference>
<accession>A0ABY5NBJ9</accession>
<name>A0ABY5NBJ9_9ACTN</name>
<dbReference type="GO" id="GO:0016740">
    <property type="term" value="F:transferase activity"/>
    <property type="evidence" value="ECO:0007669"/>
    <property type="project" value="UniProtKB-KW"/>
</dbReference>
<evidence type="ECO:0000313" key="6">
    <source>
        <dbReference type="Proteomes" id="UP001060150"/>
    </source>
</evidence>
<dbReference type="InterPro" id="IPR037143">
    <property type="entry name" value="4-PPantetheinyl_Trfase_dom_sf"/>
</dbReference>
<dbReference type="Gene3D" id="3.90.470.20">
    <property type="entry name" value="4'-phosphopantetheinyl transferase domain"/>
    <property type="match status" value="1"/>
</dbReference>
<evidence type="ECO:0000313" key="5">
    <source>
        <dbReference type="EMBL" id="UUS33394.1"/>
    </source>
</evidence>